<dbReference type="Pfam" id="PF20216">
    <property type="entry name" value="DUF6576"/>
    <property type="match status" value="1"/>
</dbReference>
<evidence type="ECO:0000256" key="6">
    <source>
        <dbReference type="ARBA" id="ARBA00023136"/>
    </source>
</evidence>
<keyword evidence="11" id="KW-1185">Reference proteome</keyword>
<dbReference type="InterPro" id="IPR046483">
    <property type="entry name" value="DUF6576"/>
</dbReference>
<dbReference type="PANTHER" id="PTHR43731">
    <property type="entry name" value="RHOMBOID PROTEASE"/>
    <property type="match status" value="1"/>
</dbReference>
<keyword evidence="10" id="KW-0645">Protease</keyword>
<dbReference type="InterPro" id="IPR022764">
    <property type="entry name" value="Peptidase_S54_rhomboid_dom"/>
</dbReference>
<feature type="transmembrane region" description="Helical" evidence="7">
    <location>
        <begin position="195"/>
        <end position="212"/>
    </location>
</feature>
<gene>
    <name evidence="10" type="ORF">KBB96_17510</name>
</gene>
<feature type="domain" description="DUF6576" evidence="9">
    <location>
        <begin position="249"/>
        <end position="280"/>
    </location>
</feature>
<evidence type="ECO:0000256" key="1">
    <source>
        <dbReference type="ARBA" id="ARBA00004141"/>
    </source>
</evidence>
<feature type="transmembrane region" description="Helical" evidence="7">
    <location>
        <begin position="134"/>
        <end position="155"/>
    </location>
</feature>
<keyword evidence="3 7" id="KW-0812">Transmembrane</keyword>
<evidence type="ECO:0000259" key="8">
    <source>
        <dbReference type="Pfam" id="PF01694"/>
    </source>
</evidence>
<evidence type="ECO:0000313" key="11">
    <source>
        <dbReference type="Proteomes" id="UP000676169"/>
    </source>
</evidence>
<evidence type="ECO:0000256" key="5">
    <source>
        <dbReference type="ARBA" id="ARBA00022989"/>
    </source>
</evidence>
<dbReference type="Proteomes" id="UP000676169">
    <property type="component" value="Chromosome"/>
</dbReference>
<comment type="subcellular location">
    <subcellularLocation>
        <location evidence="1">Membrane</location>
        <topology evidence="1">Multi-pass membrane protein</topology>
    </subcellularLocation>
</comment>
<evidence type="ECO:0000256" key="7">
    <source>
        <dbReference type="SAM" id="Phobius"/>
    </source>
</evidence>
<evidence type="ECO:0000313" key="10">
    <source>
        <dbReference type="EMBL" id="QUE50644.1"/>
    </source>
</evidence>
<dbReference type="GO" id="GO:0006508">
    <property type="term" value="P:proteolysis"/>
    <property type="evidence" value="ECO:0007669"/>
    <property type="project" value="UniProtKB-KW"/>
</dbReference>
<dbReference type="AlphaFoldDB" id="A0A975G7A5"/>
<feature type="transmembrane region" description="Helical" evidence="7">
    <location>
        <begin position="102"/>
        <end position="122"/>
    </location>
</feature>
<dbReference type="PANTHER" id="PTHR43731:SF14">
    <property type="entry name" value="PRESENILIN-ASSOCIATED RHOMBOID-LIKE PROTEIN, MITOCHONDRIAL"/>
    <property type="match status" value="1"/>
</dbReference>
<dbReference type="SUPFAM" id="SSF144091">
    <property type="entry name" value="Rhomboid-like"/>
    <property type="match status" value="1"/>
</dbReference>
<dbReference type="InterPro" id="IPR035952">
    <property type="entry name" value="Rhomboid-like_sf"/>
</dbReference>
<proteinExistence type="inferred from homology"/>
<accession>A0A975G7A5</accession>
<dbReference type="GO" id="GO:0004252">
    <property type="term" value="F:serine-type endopeptidase activity"/>
    <property type="evidence" value="ECO:0007669"/>
    <property type="project" value="InterPro"/>
</dbReference>
<reference evidence="10" key="1">
    <citation type="submission" date="2021-04" db="EMBL/GenBank/DDBJ databases">
        <title>Luteolibacter sp. 32A isolated from the skin of an Anderson's salamander (Ambystoma andersonii).</title>
        <authorList>
            <person name="Spergser J."/>
            <person name="Busse H.-J."/>
        </authorList>
    </citation>
    <scope>NUCLEOTIDE SEQUENCE</scope>
    <source>
        <strain evidence="10">32A</strain>
    </source>
</reference>
<dbReference type="RefSeq" id="WP_211630784.1">
    <property type="nucleotide sequence ID" value="NZ_CP073100.1"/>
</dbReference>
<dbReference type="Gene3D" id="1.20.1540.10">
    <property type="entry name" value="Rhomboid-like"/>
    <property type="match status" value="1"/>
</dbReference>
<keyword evidence="5 7" id="KW-1133">Transmembrane helix</keyword>
<evidence type="ECO:0000256" key="4">
    <source>
        <dbReference type="ARBA" id="ARBA00022801"/>
    </source>
</evidence>
<dbReference type="InterPro" id="IPR050925">
    <property type="entry name" value="Rhomboid_protease_S54"/>
</dbReference>
<evidence type="ECO:0000259" key="9">
    <source>
        <dbReference type="Pfam" id="PF20216"/>
    </source>
</evidence>
<feature type="transmembrane region" description="Helical" evidence="7">
    <location>
        <begin position="23"/>
        <end position="46"/>
    </location>
</feature>
<dbReference type="Pfam" id="PF01694">
    <property type="entry name" value="Rhomboid"/>
    <property type="match status" value="1"/>
</dbReference>
<sequence length="281" mass="31437">MGSYDRDYSTPPRQRMVPGLTPVTKWLLISNLVIFFADMLLFRYRIVNFSAFAVRSAIFEGRIWEFITFQFMHASVGHVLFNSIGLYFFGPWMERWWGPGRFLIFYLLCGVAGAAFFSLLVFTHVLGDSYITELVGASAGIYGILIGVAVVAPNMRVQMLFPPIEMSLRTFAIAILAIAVGSIVLRLGGNEGGEAGHLGGAILGFLLVRYPFLLGKGDHDGILPPSWKRRQAQTESKLRPRTSVDLHTSNEIDRILDKINREGLQSLTEEERDTLRKASNS</sequence>
<feature type="domain" description="Peptidase S54 rhomboid" evidence="8">
    <location>
        <begin position="61"/>
        <end position="208"/>
    </location>
</feature>
<feature type="transmembrane region" description="Helical" evidence="7">
    <location>
        <begin position="66"/>
        <end position="90"/>
    </location>
</feature>
<dbReference type="KEGG" id="lamb:KBB96_17510"/>
<name>A0A975G7A5_9BACT</name>
<dbReference type="EMBL" id="CP073100">
    <property type="protein sequence ID" value="QUE50644.1"/>
    <property type="molecule type" value="Genomic_DNA"/>
</dbReference>
<evidence type="ECO:0000256" key="3">
    <source>
        <dbReference type="ARBA" id="ARBA00022692"/>
    </source>
</evidence>
<keyword evidence="4" id="KW-0378">Hydrolase</keyword>
<evidence type="ECO:0000256" key="2">
    <source>
        <dbReference type="ARBA" id="ARBA00009045"/>
    </source>
</evidence>
<feature type="transmembrane region" description="Helical" evidence="7">
    <location>
        <begin position="167"/>
        <end position="189"/>
    </location>
</feature>
<dbReference type="GO" id="GO:0016020">
    <property type="term" value="C:membrane"/>
    <property type="evidence" value="ECO:0007669"/>
    <property type="project" value="UniProtKB-SubCell"/>
</dbReference>
<keyword evidence="6 7" id="KW-0472">Membrane</keyword>
<protein>
    <submittedName>
        <fullName evidence="10">Rhomboid family intramembrane serine protease</fullName>
    </submittedName>
</protein>
<organism evidence="10 11">
    <name type="scientific">Luteolibacter ambystomatis</name>
    <dbReference type="NCBI Taxonomy" id="2824561"/>
    <lineage>
        <taxon>Bacteria</taxon>
        <taxon>Pseudomonadati</taxon>
        <taxon>Verrucomicrobiota</taxon>
        <taxon>Verrucomicrobiia</taxon>
        <taxon>Verrucomicrobiales</taxon>
        <taxon>Verrucomicrobiaceae</taxon>
        <taxon>Luteolibacter</taxon>
    </lineage>
</organism>
<comment type="similarity">
    <text evidence="2">Belongs to the peptidase S54 family.</text>
</comment>